<comment type="caution">
    <text evidence="1">The sequence shown here is derived from an EMBL/GenBank/DDBJ whole genome shotgun (WGS) entry which is preliminary data.</text>
</comment>
<organism evidence="1 2">
    <name type="scientific">Xenorhabdus miraniensis</name>
    <dbReference type="NCBI Taxonomy" id="351674"/>
    <lineage>
        <taxon>Bacteria</taxon>
        <taxon>Pseudomonadati</taxon>
        <taxon>Pseudomonadota</taxon>
        <taxon>Gammaproteobacteria</taxon>
        <taxon>Enterobacterales</taxon>
        <taxon>Morganellaceae</taxon>
        <taxon>Xenorhabdus</taxon>
    </lineage>
</organism>
<name>A0A2D0JVR8_9GAMM</name>
<keyword evidence="2" id="KW-1185">Reference proteome</keyword>
<dbReference type="Proteomes" id="UP000221980">
    <property type="component" value="Unassembled WGS sequence"/>
</dbReference>
<dbReference type="EMBL" id="NITZ01000002">
    <property type="protein sequence ID" value="PHM50457.1"/>
    <property type="molecule type" value="Genomic_DNA"/>
</dbReference>
<sequence>MLRRINFVSKLHDSIIKGGWLEHINNTDNSKETQNNAWSFS</sequence>
<accession>A0A2D0JVR8</accession>
<dbReference type="AlphaFoldDB" id="A0A2D0JVR8"/>
<gene>
    <name evidence="1" type="ORF">Xmir_00639</name>
</gene>
<evidence type="ECO:0000313" key="2">
    <source>
        <dbReference type="Proteomes" id="UP000221980"/>
    </source>
</evidence>
<evidence type="ECO:0000313" key="1">
    <source>
        <dbReference type="EMBL" id="PHM50457.1"/>
    </source>
</evidence>
<proteinExistence type="predicted"/>
<reference evidence="1 2" key="1">
    <citation type="journal article" date="2017" name="Nat. Microbiol.">
        <title>Natural product diversity associated with the nematode symbionts Photorhabdus and Xenorhabdus.</title>
        <authorList>
            <person name="Tobias N.J."/>
            <person name="Wolff H."/>
            <person name="Djahanschiri B."/>
            <person name="Grundmann F."/>
            <person name="Kronenwerth M."/>
            <person name="Shi Y.M."/>
            <person name="Simonyi S."/>
            <person name="Grun P."/>
            <person name="Shapiro-Ilan D."/>
            <person name="Pidot S.J."/>
            <person name="Stinear T.P."/>
            <person name="Ebersberger I."/>
            <person name="Bode H.B."/>
        </authorList>
    </citation>
    <scope>NUCLEOTIDE SEQUENCE [LARGE SCALE GENOMIC DNA]</scope>
    <source>
        <strain evidence="1 2">DSM 17902</strain>
    </source>
</reference>
<protein>
    <submittedName>
        <fullName evidence="1">Uncharacterized protein</fullName>
    </submittedName>
</protein>